<keyword evidence="1" id="KW-0805">Transcription regulation</keyword>
<dbReference type="PANTHER" id="PTHR43132:SF8">
    <property type="entry name" value="HTH-TYPE TRANSCRIPTIONAL REGULATOR KMTR"/>
    <property type="match status" value="1"/>
</dbReference>
<evidence type="ECO:0000256" key="1">
    <source>
        <dbReference type="ARBA" id="ARBA00023015"/>
    </source>
</evidence>
<dbReference type="PROSITE" id="PS50987">
    <property type="entry name" value="HTH_ARSR_2"/>
    <property type="match status" value="1"/>
</dbReference>
<accession>A0ABV2UT93</accession>
<gene>
    <name evidence="5" type="ORF">ABZZ21_09400</name>
</gene>
<dbReference type="InterPro" id="IPR051011">
    <property type="entry name" value="Metal_resp_trans_reg"/>
</dbReference>
<dbReference type="RefSeq" id="WP_355394922.1">
    <property type="nucleotide sequence ID" value="NZ_JBEXPZ010000010.1"/>
</dbReference>
<proteinExistence type="predicted"/>
<dbReference type="CDD" id="cd00090">
    <property type="entry name" value="HTH_ARSR"/>
    <property type="match status" value="1"/>
</dbReference>
<dbReference type="EMBL" id="JBEXPZ010000010">
    <property type="protein sequence ID" value="MET9844785.1"/>
    <property type="molecule type" value="Genomic_DNA"/>
</dbReference>
<dbReference type="PANTHER" id="PTHR43132">
    <property type="entry name" value="ARSENICAL RESISTANCE OPERON REPRESSOR ARSR-RELATED"/>
    <property type="match status" value="1"/>
</dbReference>
<comment type="caution">
    <text evidence="5">The sequence shown here is derived from an EMBL/GenBank/DDBJ whole genome shotgun (WGS) entry which is preliminary data.</text>
</comment>
<keyword evidence="6" id="KW-1185">Reference proteome</keyword>
<evidence type="ECO:0000259" key="4">
    <source>
        <dbReference type="PROSITE" id="PS50987"/>
    </source>
</evidence>
<dbReference type="Pfam" id="PF01022">
    <property type="entry name" value="HTH_5"/>
    <property type="match status" value="1"/>
</dbReference>
<protein>
    <submittedName>
        <fullName evidence="5">Helix-turn-helix domain-containing protein</fullName>
    </submittedName>
</protein>
<keyword evidence="2" id="KW-0238">DNA-binding</keyword>
<evidence type="ECO:0000256" key="3">
    <source>
        <dbReference type="ARBA" id="ARBA00023163"/>
    </source>
</evidence>
<evidence type="ECO:0000313" key="6">
    <source>
        <dbReference type="Proteomes" id="UP001550210"/>
    </source>
</evidence>
<dbReference type="Gene3D" id="1.10.10.10">
    <property type="entry name" value="Winged helix-like DNA-binding domain superfamily/Winged helix DNA-binding domain"/>
    <property type="match status" value="1"/>
</dbReference>
<feature type="domain" description="HTH arsR-type" evidence="4">
    <location>
        <begin position="231"/>
        <end position="328"/>
    </location>
</feature>
<reference evidence="5 6" key="1">
    <citation type="submission" date="2024-06" db="EMBL/GenBank/DDBJ databases">
        <title>The Natural Products Discovery Center: Release of the First 8490 Sequenced Strains for Exploring Actinobacteria Biosynthetic Diversity.</title>
        <authorList>
            <person name="Kalkreuter E."/>
            <person name="Kautsar S.A."/>
            <person name="Yang D."/>
            <person name="Bader C.D."/>
            <person name="Teijaro C.N."/>
            <person name="Fluegel L."/>
            <person name="Davis C.M."/>
            <person name="Simpson J.R."/>
            <person name="Lauterbach L."/>
            <person name="Steele A.D."/>
            <person name="Gui C."/>
            <person name="Meng S."/>
            <person name="Li G."/>
            <person name="Viehrig K."/>
            <person name="Ye F."/>
            <person name="Su P."/>
            <person name="Kiefer A.F."/>
            <person name="Nichols A."/>
            <person name="Cepeda A.J."/>
            <person name="Yan W."/>
            <person name="Fan B."/>
            <person name="Jiang Y."/>
            <person name="Adhikari A."/>
            <person name="Zheng C.-J."/>
            <person name="Schuster L."/>
            <person name="Cowan T.M."/>
            <person name="Smanski M.J."/>
            <person name="Chevrette M.G."/>
            <person name="De Carvalho L.P.S."/>
            <person name="Shen B."/>
        </authorList>
    </citation>
    <scope>NUCLEOTIDE SEQUENCE [LARGE SCALE GENOMIC DNA]</scope>
    <source>
        <strain evidence="5 6">NPDC006434</strain>
    </source>
</reference>
<evidence type="ECO:0000313" key="5">
    <source>
        <dbReference type="EMBL" id="MET9844785.1"/>
    </source>
</evidence>
<dbReference type="InterPro" id="IPR001845">
    <property type="entry name" value="HTH_ArsR_DNA-bd_dom"/>
</dbReference>
<dbReference type="InterPro" id="IPR011991">
    <property type="entry name" value="ArsR-like_HTH"/>
</dbReference>
<organism evidence="5 6">
    <name type="scientific">Streptomyces ossamyceticus</name>
    <dbReference type="NCBI Taxonomy" id="249581"/>
    <lineage>
        <taxon>Bacteria</taxon>
        <taxon>Bacillati</taxon>
        <taxon>Actinomycetota</taxon>
        <taxon>Actinomycetes</taxon>
        <taxon>Kitasatosporales</taxon>
        <taxon>Streptomycetaceae</taxon>
        <taxon>Streptomyces</taxon>
    </lineage>
</organism>
<keyword evidence="3" id="KW-0804">Transcription</keyword>
<dbReference type="InterPro" id="IPR036388">
    <property type="entry name" value="WH-like_DNA-bd_sf"/>
</dbReference>
<name>A0ABV2UT93_9ACTN</name>
<dbReference type="SMART" id="SM00418">
    <property type="entry name" value="HTH_ARSR"/>
    <property type="match status" value="1"/>
</dbReference>
<sequence>MIRVHFTSADLARVRIAVLGPLAETQLSFWVAQHNGEAALFDAWRSQARPRLSVGDLPGLVRGLAPARQRMVDLFTLVGTAPEMEDALDLLLSDPRPLRDELALYRRGRRLMLPPWMLCASTGDGRAARHAAEALTTAYQATIARHWPRMRAALRREQDTAMRALACGGIGQMLSSLHPAIRWRPPLLEVDYRPLARGTDVHLTGGGMVIAPSVFCRSPRLYVGRSEELMLIYPVLRSVLAAAEVFGGAGKSQAVAELLGRTRAAVLEAAEGSLTTGEIARRLGVSPASASQHTSVLREAGLISSHRQGKTVHHTITSLGKALLDGHF</sequence>
<evidence type="ECO:0000256" key="2">
    <source>
        <dbReference type="ARBA" id="ARBA00023125"/>
    </source>
</evidence>
<dbReference type="Proteomes" id="UP001550210">
    <property type="component" value="Unassembled WGS sequence"/>
</dbReference>
<dbReference type="InterPro" id="IPR036390">
    <property type="entry name" value="WH_DNA-bd_sf"/>
</dbReference>
<dbReference type="SUPFAM" id="SSF46785">
    <property type="entry name" value="Winged helix' DNA-binding domain"/>
    <property type="match status" value="1"/>
</dbReference>